<organism evidence="1 2">
    <name type="scientific">Escallonia herrerae</name>
    <dbReference type="NCBI Taxonomy" id="1293975"/>
    <lineage>
        <taxon>Eukaryota</taxon>
        <taxon>Viridiplantae</taxon>
        <taxon>Streptophyta</taxon>
        <taxon>Embryophyta</taxon>
        <taxon>Tracheophyta</taxon>
        <taxon>Spermatophyta</taxon>
        <taxon>Magnoliopsida</taxon>
        <taxon>eudicotyledons</taxon>
        <taxon>Gunneridae</taxon>
        <taxon>Pentapetalae</taxon>
        <taxon>asterids</taxon>
        <taxon>campanulids</taxon>
        <taxon>Escalloniales</taxon>
        <taxon>Escalloniaceae</taxon>
        <taxon>Escallonia</taxon>
    </lineage>
</organism>
<proteinExistence type="predicted"/>
<evidence type="ECO:0000313" key="2">
    <source>
        <dbReference type="Proteomes" id="UP001188597"/>
    </source>
</evidence>
<reference evidence="1" key="1">
    <citation type="submission" date="2022-12" db="EMBL/GenBank/DDBJ databases">
        <title>Draft genome assemblies for two species of Escallonia (Escalloniales).</title>
        <authorList>
            <person name="Chanderbali A."/>
            <person name="Dervinis C."/>
            <person name="Anghel I."/>
            <person name="Soltis D."/>
            <person name="Soltis P."/>
            <person name="Zapata F."/>
        </authorList>
    </citation>
    <scope>NUCLEOTIDE SEQUENCE</scope>
    <source>
        <strain evidence="1">UCBG64.0493</strain>
        <tissue evidence="1">Leaf</tissue>
    </source>
</reference>
<accession>A0AA89BPU4</accession>
<name>A0AA89BPU4_9ASTE</name>
<keyword evidence="2" id="KW-1185">Reference proteome</keyword>
<dbReference type="Proteomes" id="UP001188597">
    <property type="component" value="Unassembled WGS sequence"/>
</dbReference>
<gene>
    <name evidence="1" type="ORF">RJ639_028108</name>
</gene>
<comment type="caution">
    <text evidence="1">The sequence shown here is derived from an EMBL/GenBank/DDBJ whole genome shotgun (WGS) entry which is preliminary data.</text>
</comment>
<dbReference type="AlphaFoldDB" id="A0AA89BPU4"/>
<protein>
    <submittedName>
        <fullName evidence="1">Uncharacterized protein</fullName>
    </submittedName>
</protein>
<evidence type="ECO:0000313" key="1">
    <source>
        <dbReference type="EMBL" id="KAK3039526.1"/>
    </source>
</evidence>
<sequence>MKPQAESVQKSITGIPSTSAASNVKVMKPSDTILLTGGSSSLAHRFSDDDPSGAVASSALLFHSLALFLILFPSTPSINSLASFSTFSAFTSPISMPTSHSLQMNLQFVG</sequence>
<dbReference type="EMBL" id="JAVXUP010000075">
    <property type="protein sequence ID" value="KAK3039526.1"/>
    <property type="molecule type" value="Genomic_DNA"/>
</dbReference>